<dbReference type="eggNOG" id="ENOG5032YBX">
    <property type="taxonomic scope" value="Bacteria"/>
</dbReference>
<evidence type="ECO:0000313" key="2">
    <source>
        <dbReference type="Proteomes" id="UP000029227"/>
    </source>
</evidence>
<dbReference type="AlphaFoldDB" id="A0A090QNE3"/>
<evidence type="ECO:0000313" key="1">
    <source>
        <dbReference type="EMBL" id="GAL03349.1"/>
    </source>
</evidence>
<comment type="caution">
    <text evidence="1">The sequence shown here is derived from an EMBL/GenBank/DDBJ whole genome shotgun (WGS) entry which is preliminary data.</text>
</comment>
<sequence>MFLKEARTGDLVDVVDMASLVNPFLSQVTVQYQSGEDLADPVKINKQQLSFPSGEDLPECWTNGFYRHYPPK</sequence>
<proteinExistence type="predicted"/>
<accession>A0A090QNE3</accession>
<dbReference type="EMBL" id="BBMN01000001">
    <property type="protein sequence ID" value="GAL03349.1"/>
    <property type="molecule type" value="Genomic_DNA"/>
</dbReference>
<protein>
    <submittedName>
        <fullName evidence="1">Gsl0042 protein</fullName>
    </submittedName>
</protein>
<gene>
    <name evidence="1" type="ORF">JCM19237_6242</name>
</gene>
<dbReference type="Proteomes" id="UP000029227">
    <property type="component" value="Unassembled WGS sequence"/>
</dbReference>
<name>A0A090QNE3_9GAMM</name>
<dbReference type="STRING" id="754436.JCM19237_6242"/>
<reference evidence="1 2" key="1">
    <citation type="journal article" date="2014" name="Genome Announc.">
        <title>Draft Genome Sequences of Two Vibrionaceae Species, Vibrio ponticus C121 and Photobacterium aphoticum C119, Isolated as Coral Reef Microbiota.</title>
        <authorList>
            <person name="Al-saari N."/>
            <person name="Meirelles P.M."/>
            <person name="Mino S."/>
            <person name="Suda W."/>
            <person name="Oshima K."/>
            <person name="Hattori M."/>
            <person name="Ohkuma M."/>
            <person name="Thompson F.L."/>
            <person name="Gomez-Gil B."/>
            <person name="Sawabe T."/>
            <person name="Sawabe T."/>
        </authorList>
    </citation>
    <scope>NUCLEOTIDE SEQUENCE [LARGE SCALE GENOMIC DNA]</scope>
    <source>
        <strain evidence="1 2">JCM 19237</strain>
    </source>
</reference>
<organism evidence="1 2">
    <name type="scientific">Photobacterium aphoticum</name>
    <dbReference type="NCBI Taxonomy" id="754436"/>
    <lineage>
        <taxon>Bacteria</taxon>
        <taxon>Pseudomonadati</taxon>
        <taxon>Pseudomonadota</taxon>
        <taxon>Gammaproteobacteria</taxon>
        <taxon>Vibrionales</taxon>
        <taxon>Vibrionaceae</taxon>
        <taxon>Photobacterium</taxon>
    </lineage>
</organism>